<dbReference type="Gene3D" id="3.30.200.20">
    <property type="entry name" value="Phosphorylase Kinase, domain 1"/>
    <property type="match status" value="1"/>
</dbReference>
<dbReference type="PROSITE" id="PS00018">
    <property type="entry name" value="EF_HAND_1"/>
    <property type="match status" value="2"/>
</dbReference>
<evidence type="ECO:0000256" key="6">
    <source>
        <dbReference type="ARBA" id="ARBA00022840"/>
    </source>
</evidence>
<dbReference type="SUPFAM" id="SSF47473">
    <property type="entry name" value="EF-hand"/>
    <property type="match status" value="1"/>
</dbReference>
<dbReference type="OrthoDB" id="5252at2759"/>
<protein>
    <submittedName>
        <fullName evidence="11">Calcium-dependent Serine/threonine protein kinase</fullName>
    </submittedName>
</protein>
<evidence type="ECO:0000313" key="12">
    <source>
        <dbReference type="Proteomes" id="UP000012073"/>
    </source>
</evidence>
<dbReference type="CDD" id="cd00051">
    <property type="entry name" value="EFh"/>
    <property type="match status" value="1"/>
</dbReference>
<evidence type="ECO:0000256" key="8">
    <source>
        <dbReference type="SAM" id="MobiDB-lite"/>
    </source>
</evidence>
<dbReference type="InterPro" id="IPR002048">
    <property type="entry name" value="EF_hand_dom"/>
</dbReference>
<dbReference type="InterPro" id="IPR051681">
    <property type="entry name" value="Ser/Thr_Kinases-Pseudokinases"/>
</dbReference>
<proteinExistence type="predicted"/>
<dbReference type="PROSITE" id="PS00107">
    <property type="entry name" value="PROTEIN_KINASE_ATP"/>
    <property type="match status" value="1"/>
</dbReference>
<keyword evidence="5" id="KW-0106">Calcium</keyword>
<keyword evidence="12" id="KW-1185">Reference proteome</keyword>
<feature type="compositionally biased region" description="Polar residues" evidence="8">
    <location>
        <begin position="168"/>
        <end position="177"/>
    </location>
</feature>
<dbReference type="STRING" id="2769.R7QB60"/>
<evidence type="ECO:0000256" key="2">
    <source>
        <dbReference type="ARBA" id="ARBA00022679"/>
    </source>
</evidence>
<dbReference type="InterPro" id="IPR011992">
    <property type="entry name" value="EF-hand-dom_pair"/>
</dbReference>
<dbReference type="InterPro" id="IPR000719">
    <property type="entry name" value="Prot_kinase_dom"/>
</dbReference>
<feature type="compositionally biased region" description="Polar residues" evidence="8">
    <location>
        <begin position="116"/>
        <end position="126"/>
    </location>
</feature>
<feature type="compositionally biased region" description="Polar residues" evidence="8">
    <location>
        <begin position="10"/>
        <end position="34"/>
    </location>
</feature>
<dbReference type="SMART" id="SM00054">
    <property type="entry name" value="EFh"/>
    <property type="match status" value="3"/>
</dbReference>
<dbReference type="InterPro" id="IPR001245">
    <property type="entry name" value="Ser-Thr/Tyr_kinase_cat_dom"/>
</dbReference>
<dbReference type="InterPro" id="IPR011009">
    <property type="entry name" value="Kinase-like_dom_sf"/>
</dbReference>
<gene>
    <name evidence="11" type="ORF">CHC_T00009573001</name>
</gene>
<dbReference type="GO" id="GO:0005524">
    <property type="term" value="F:ATP binding"/>
    <property type="evidence" value="ECO:0007669"/>
    <property type="project" value="UniProtKB-UniRule"/>
</dbReference>
<evidence type="ECO:0000259" key="10">
    <source>
        <dbReference type="PROSITE" id="PS50222"/>
    </source>
</evidence>
<dbReference type="Gramene" id="CDF34978">
    <property type="protein sequence ID" value="CDF34978"/>
    <property type="gene ID" value="CHC_T00009573001"/>
</dbReference>
<dbReference type="Pfam" id="PF07714">
    <property type="entry name" value="PK_Tyr_Ser-Thr"/>
    <property type="match status" value="1"/>
</dbReference>
<dbReference type="PANTHER" id="PTHR44329">
    <property type="entry name" value="SERINE/THREONINE-PROTEIN KINASE TNNI3K-RELATED"/>
    <property type="match status" value="1"/>
</dbReference>
<feature type="domain" description="Protein kinase" evidence="9">
    <location>
        <begin position="495"/>
        <end position="820"/>
    </location>
</feature>
<dbReference type="CDD" id="cd13999">
    <property type="entry name" value="STKc_MAP3K-like"/>
    <property type="match status" value="1"/>
</dbReference>
<feature type="binding site" evidence="7">
    <location>
        <position position="522"/>
    </location>
    <ligand>
        <name>ATP</name>
        <dbReference type="ChEBI" id="CHEBI:30616"/>
    </ligand>
</feature>
<dbReference type="Gene3D" id="1.10.510.10">
    <property type="entry name" value="Transferase(Phosphotransferase) domain 1"/>
    <property type="match status" value="1"/>
</dbReference>
<evidence type="ECO:0000256" key="3">
    <source>
        <dbReference type="ARBA" id="ARBA00022741"/>
    </source>
</evidence>
<feature type="region of interest" description="Disordered" evidence="8">
    <location>
        <begin position="429"/>
        <end position="473"/>
    </location>
</feature>
<evidence type="ECO:0000256" key="7">
    <source>
        <dbReference type="PROSITE-ProRule" id="PRU10141"/>
    </source>
</evidence>
<feature type="domain" description="EF-hand" evidence="10">
    <location>
        <begin position="324"/>
        <end position="359"/>
    </location>
</feature>
<keyword evidence="1 11" id="KW-0723">Serine/threonine-protein kinase</keyword>
<dbReference type="InterPro" id="IPR018247">
    <property type="entry name" value="EF_Hand_1_Ca_BS"/>
</dbReference>
<feature type="region of interest" description="Disordered" evidence="8">
    <location>
        <begin position="1"/>
        <end position="39"/>
    </location>
</feature>
<keyword evidence="3 7" id="KW-0547">Nucleotide-binding</keyword>
<keyword evidence="2" id="KW-0808">Transferase</keyword>
<feature type="compositionally biased region" description="Low complexity" evidence="8">
    <location>
        <begin position="454"/>
        <end position="470"/>
    </location>
</feature>
<dbReference type="InterPro" id="IPR008271">
    <property type="entry name" value="Ser/Thr_kinase_AS"/>
</dbReference>
<evidence type="ECO:0000313" key="11">
    <source>
        <dbReference type="EMBL" id="CDF34978.1"/>
    </source>
</evidence>
<dbReference type="InterPro" id="IPR017441">
    <property type="entry name" value="Protein_kinase_ATP_BS"/>
</dbReference>
<dbReference type="PROSITE" id="PS00108">
    <property type="entry name" value="PROTEIN_KINASE_ST"/>
    <property type="match status" value="1"/>
</dbReference>
<evidence type="ECO:0000256" key="4">
    <source>
        <dbReference type="ARBA" id="ARBA00022777"/>
    </source>
</evidence>
<sequence>MVFRLPGRPPSSQRAAESQPVISDTTHLVSSSRPARSADFDRAHLRWSRLAQQPRAGLGLALAEGSTAAPPHGSTSSTGIFAVKQDDKDYDHQQHHDCSAQVPQCWVRTTSTFTNSDSAGSIQSGNPSPPFPTLPSGKPVSTASTPLGGPVPFQSPPSPAQSRPSLSDYGSSPNTRLSSHRWDYTELTALKQRFNLLDAEGKGWLSRAQFFDLFSSIVDDTVDDSTDHSSLFNFAYSLFYSSGEMLNLKEFVAGMTILSKGSEEERLRYLFLMYDADGSGYLNREEIRQVFRIMSSFAKSQDFKASDSMEGKSLARLRRGNKEIVEEMANKALAQHDQDGDGQIGFTDFSKWCSQDPVVKTWLDMLCHGTARGVARLRNEREQALLAQELSLLGFADKAFWRDSFALNASSQASSSVLPPTISSDLFNIPSSSAKSDNESGEIDSVPSNNLNISQSSEDSDTSSSCDGSSIRTPRHSRSLTLNAIGTFEIDFRHLDFEKEIGSGSFATVWKCRWLDSPVAVKVFRWGPKLLLDSSGKPVDMKEIAGDSSVDRMSRYQVDGESFEPEFDSVMGHSQYHEGEDDAIAEMANHRARFLQEVSLLKSIRHPNLLLYMGACVDPRYPLCIVSELIEGGSLFDCLHGPEKISLNLRQKVMLIQNIARGMLYLHGRVPVVLHRDLKSANILISMQNDGNYKATIIDFGLSKLNTTQASLVPGQERGMTGSLVTMAPEVMNAQKYQMGSDVYSFAIVSWEICCGRIPFGRMPHVTQLLMKVAVRGERPRFLKEDNIPSAVQALIRECWDQDVSNRPDFLAIANSLNLIKRDLGMSDGE</sequence>
<reference evidence="12" key="1">
    <citation type="journal article" date="2013" name="Proc. Natl. Acad. Sci. U.S.A.">
        <title>Genome structure and metabolic features in the red seaweed Chondrus crispus shed light on evolution of the Archaeplastida.</title>
        <authorList>
            <person name="Collen J."/>
            <person name="Porcel B."/>
            <person name="Carre W."/>
            <person name="Ball S.G."/>
            <person name="Chaparro C."/>
            <person name="Tonon T."/>
            <person name="Barbeyron T."/>
            <person name="Michel G."/>
            <person name="Noel B."/>
            <person name="Valentin K."/>
            <person name="Elias M."/>
            <person name="Artiguenave F."/>
            <person name="Arun A."/>
            <person name="Aury J.M."/>
            <person name="Barbosa-Neto J.F."/>
            <person name="Bothwell J.H."/>
            <person name="Bouget F.Y."/>
            <person name="Brillet L."/>
            <person name="Cabello-Hurtado F."/>
            <person name="Capella-Gutierrez S."/>
            <person name="Charrier B."/>
            <person name="Cladiere L."/>
            <person name="Cock J.M."/>
            <person name="Coelho S.M."/>
            <person name="Colleoni C."/>
            <person name="Czjzek M."/>
            <person name="Da Silva C."/>
            <person name="Delage L."/>
            <person name="Denoeud F."/>
            <person name="Deschamps P."/>
            <person name="Dittami S.M."/>
            <person name="Gabaldon T."/>
            <person name="Gachon C.M."/>
            <person name="Groisillier A."/>
            <person name="Herve C."/>
            <person name="Jabbari K."/>
            <person name="Katinka M."/>
            <person name="Kloareg B."/>
            <person name="Kowalczyk N."/>
            <person name="Labadie K."/>
            <person name="Leblanc C."/>
            <person name="Lopez P.J."/>
            <person name="McLachlan D.H."/>
            <person name="Meslet-Cladiere L."/>
            <person name="Moustafa A."/>
            <person name="Nehr Z."/>
            <person name="Nyvall Collen P."/>
            <person name="Panaud O."/>
            <person name="Partensky F."/>
            <person name="Poulain J."/>
            <person name="Rensing S.A."/>
            <person name="Rousvoal S."/>
            <person name="Samson G."/>
            <person name="Symeonidi A."/>
            <person name="Weissenbach J."/>
            <person name="Zambounis A."/>
            <person name="Wincker P."/>
            <person name="Boyen C."/>
        </authorList>
    </citation>
    <scope>NUCLEOTIDE SEQUENCE [LARGE SCALE GENOMIC DNA]</scope>
    <source>
        <strain evidence="12">cv. Stackhouse</strain>
    </source>
</reference>
<dbReference type="RefSeq" id="XP_005714797.1">
    <property type="nucleotide sequence ID" value="XM_005714740.1"/>
</dbReference>
<evidence type="ECO:0000256" key="5">
    <source>
        <dbReference type="ARBA" id="ARBA00022837"/>
    </source>
</evidence>
<dbReference type="SMART" id="SM00220">
    <property type="entry name" value="S_TKc"/>
    <property type="match status" value="1"/>
</dbReference>
<dbReference type="GO" id="GO:0004674">
    <property type="term" value="F:protein serine/threonine kinase activity"/>
    <property type="evidence" value="ECO:0007669"/>
    <property type="project" value="UniProtKB-KW"/>
</dbReference>
<dbReference type="PROSITE" id="PS50011">
    <property type="entry name" value="PROTEIN_KINASE_DOM"/>
    <property type="match status" value="1"/>
</dbReference>
<organism evidence="11 12">
    <name type="scientific">Chondrus crispus</name>
    <name type="common">Carrageen Irish moss</name>
    <name type="synonym">Polymorpha crispa</name>
    <dbReference type="NCBI Taxonomy" id="2769"/>
    <lineage>
        <taxon>Eukaryota</taxon>
        <taxon>Rhodophyta</taxon>
        <taxon>Florideophyceae</taxon>
        <taxon>Rhodymeniophycidae</taxon>
        <taxon>Gigartinales</taxon>
        <taxon>Gigartinaceae</taxon>
        <taxon>Chondrus</taxon>
    </lineage>
</organism>
<dbReference type="AlphaFoldDB" id="R7QB60"/>
<feature type="domain" description="EF-hand" evidence="10">
    <location>
        <begin position="185"/>
        <end position="220"/>
    </location>
</feature>
<dbReference type="GeneID" id="17322514"/>
<accession>R7QB60</accession>
<feature type="domain" description="EF-hand" evidence="10">
    <location>
        <begin position="262"/>
        <end position="297"/>
    </location>
</feature>
<dbReference type="Gene3D" id="1.10.238.10">
    <property type="entry name" value="EF-hand"/>
    <property type="match status" value="1"/>
</dbReference>
<dbReference type="EMBL" id="HG001713">
    <property type="protein sequence ID" value="CDF34978.1"/>
    <property type="molecule type" value="Genomic_DNA"/>
</dbReference>
<keyword evidence="6 7" id="KW-0067">ATP-binding</keyword>
<dbReference type="KEGG" id="ccp:CHC_T00009573001"/>
<dbReference type="PROSITE" id="PS50222">
    <property type="entry name" value="EF_HAND_2"/>
    <property type="match status" value="3"/>
</dbReference>
<evidence type="ECO:0000256" key="1">
    <source>
        <dbReference type="ARBA" id="ARBA00022527"/>
    </source>
</evidence>
<evidence type="ECO:0000259" key="9">
    <source>
        <dbReference type="PROSITE" id="PS50011"/>
    </source>
</evidence>
<feature type="region of interest" description="Disordered" evidence="8">
    <location>
        <begin position="116"/>
        <end position="177"/>
    </location>
</feature>
<dbReference type="SUPFAM" id="SSF56112">
    <property type="entry name" value="Protein kinase-like (PK-like)"/>
    <property type="match status" value="1"/>
</dbReference>
<name>R7QB60_CHOCR</name>
<dbReference type="PANTHER" id="PTHR44329:SF288">
    <property type="entry name" value="MITOGEN-ACTIVATED PROTEIN KINASE KINASE KINASE 20"/>
    <property type="match status" value="1"/>
</dbReference>
<dbReference type="GO" id="GO:0005509">
    <property type="term" value="F:calcium ion binding"/>
    <property type="evidence" value="ECO:0007669"/>
    <property type="project" value="InterPro"/>
</dbReference>
<keyword evidence="4 11" id="KW-0418">Kinase</keyword>
<dbReference type="Proteomes" id="UP000012073">
    <property type="component" value="Unassembled WGS sequence"/>
</dbReference>
<dbReference type="Pfam" id="PF13499">
    <property type="entry name" value="EF-hand_7"/>
    <property type="match status" value="1"/>
</dbReference>